<dbReference type="EMBL" id="DSEU01000066">
    <property type="protein sequence ID" value="HEM67752.1"/>
    <property type="molecule type" value="Genomic_DNA"/>
</dbReference>
<dbReference type="InterPro" id="IPR014444">
    <property type="entry name" value="PH1575-like"/>
</dbReference>
<accession>A0A7J2U6B9</accession>
<gene>
    <name evidence="2" type="ORF">ENO26_09370</name>
</gene>
<protein>
    <submittedName>
        <fullName evidence="2">DUF89 family protein</fullName>
    </submittedName>
</protein>
<name>A0A7J2U6B9_9CREN</name>
<feature type="domain" description="Damage-control phosphatase ARMT1-like metal-binding" evidence="1">
    <location>
        <begin position="52"/>
        <end position="190"/>
    </location>
</feature>
<dbReference type="Gene3D" id="3.40.50.10880">
    <property type="entry name" value="Uncharacterised protein PF01937, DUF89, domain 3"/>
    <property type="match status" value="2"/>
</dbReference>
<dbReference type="PIRSF" id="PIRSF006593">
    <property type="entry name" value="UCP006593"/>
    <property type="match status" value="1"/>
</dbReference>
<sequence>MWIDNGNCKLCLVYSRTKDLVALGYQHRIPEMLLRLAEIVEKEGSRAKAFAESFEYVKLLTRAGDPYAETKRGLRELGKNVARIVERHLEAVNWDVKEALRLSAAANIIDTSVLGYENAKSLEEAIWDKPVIEDVFELEKGTDIYLVLDNAGEAEIDKLLAKSLIMHGYRVTLVVREKAYEIDETVESLEKDGLDVMATPGSMPPIIYVNKGFAIAKGIANAEAYAEFGKTQSLHLFRAKCEVIARRLGVPKNSVLILSSNSIKKLFGGGS</sequence>
<dbReference type="AlphaFoldDB" id="A0A7J2U6B9"/>
<comment type="caution">
    <text evidence="2">The sequence shown here is derived from an EMBL/GenBank/DDBJ whole genome shotgun (WGS) entry which is preliminary data.</text>
</comment>
<dbReference type="Gene3D" id="1.10.285.20">
    <property type="entry name" value="Uncharacterised protein PF01937, DUF89, domain 2"/>
    <property type="match status" value="1"/>
</dbReference>
<dbReference type="Pfam" id="PF01937">
    <property type="entry name" value="ARMT1-like_dom"/>
    <property type="match status" value="1"/>
</dbReference>
<dbReference type="InterPro" id="IPR036075">
    <property type="entry name" value="ARMT-1-like_metal-bd_sf"/>
</dbReference>
<organism evidence="2">
    <name type="scientific">Ignisphaera aggregans</name>
    <dbReference type="NCBI Taxonomy" id="334771"/>
    <lineage>
        <taxon>Archaea</taxon>
        <taxon>Thermoproteota</taxon>
        <taxon>Thermoprotei</taxon>
        <taxon>Desulfurococcales</taxon>
        <taxon>Desulfurococcaceae</taxon>
        <taxon>Ignisphaera</taxon>
    </lineage>
</organism>
<dbReference type="InterPro" id="IPR002791">
    <property type="entry name" value="ARMT1-like_metal-bd"/>
</dbReference>
<reference evidence="2" key="1">
    <citation type="journal article" date="2020" name="mSystems">
        <title>Genome- and Community-Level Interaction Insights into Carbon Utilization and Element Cycling Functions of Hydrothermarchaeota in Hydrothermal Sediment.</title>
        <authorList>
            <person name="Zhou Z."/>
            <person name="Liu Y."/>
            <person name="Xu W."/>
            <person name="Pan J."/>
            <person name="Luo Z.H."/>
            <person name="Li M."/>
        </authorList>
    </citation>
    <scope>NUCLEOTIDE SEQUENCE [LARGE SCALE GENOMIC DNA]</scope>
    <source>
        <strain evidence="2">SpSt-125</strain>
    </source>
</reference>
<proteinExistence type="predicted"/>
<evidence type="ECO:0000313" key="2">
    <source>
        <dbReference type="EMBL" id="HEM67752.1"/>
    </source>
</evidence>
<evidence type="ECO:0000259" key="1">
    <source>
        <dbReference type="Pfam" id="PF01937"/>
    </source>
</evidence>
<dbReference type="SUPFAM" id="SSF111321">
    <property type="entry name" value="AF1104-like"/>
    <property type="match status" value="1"/>
</dbReference>